<comment type="caution">
    <text evidence="6">The sequence shown here is derived from an EMBL/GenBank/DDBJ whole genome shotgun (WGS) entry which is preliminary data.</text>
</comment>
<evidence type="ECO:0000256" key="3">
    <source>
        <dbReference type="SAM" id="MobiDB-lite"/>
    </source>
</evidence>
<evidence type="ECO:0000313" key="6">
    <source>
        <dbReference type="EMBL" id="OLF15962.1"/>
    </source>
</evidence>
<dbReference type="SMART" id="SM01043">
    <property type="entry name" value="BTAD"/>
    <property type="match status" value="1"/>
</dbReference>
<keyword evidence="7" id="KW-1185">Reference proteome</keyword>
<dbReference type="GO" id="GO:0003677">
    <property type="term" value="F:DNA binding"/>
    <property type="evidence" value="ECO:0007669"/>
    <property type="project" value="UniProtKB-KW"/>
</dbReference>
<dbReference type="Pfam" id="PF03704">
    <property type="entry name" value="BTAD"/>
    <property type="match status" value="1"/>
</dbReference>
<reference evidence="6 7" key="1">
    <citation type="submission" date="2016-12" db="EMBL/GenBank/DDBJ databases">
        <title>The draft genome sequence of Actinophytocola sp. 11-183.</title>
        <authorList>
            <person name="Wang W."/>
            <person name="Yuan L."/>
        </authorList>
    </citation>
    <scope>NUCLEOTIDE SEQUENCE [LARGE SCALE GENOMIC DNA]</scope>
    <source>
        <strain evidence="6 7">11-183</strain>
    </source>
</reference>
<evidence type="ECO:0000256" key="1">
    <source>
        <dbReference type="ARBA" id="ARBA00005820"/>
    </source>
</evidence>
<dbReference type="InterPro" id="IPR036388">
    <property type="entry name" value="WH-like_DNA-bd_sf"/>
</dbReference>
<evidence type="ECO:0000313" key="7">
    <source>
        <dbReference type="Proteomes" id="UP000185596"/>
    </source>
</evidence>
<dbReference type="SMART" id="SM00862">
    <property type="entry name" value="Trans_reg_C"/>
    <property type="match status" value="1"/>
</dbReference>
<dbReference type="OrthoDB" id="3654124at2"/>
<sequence>MDHTGERRHRPWGVGWADLPRPLDVEVPRLRLVELLARRWDHPVTLLVAGPGFGKTTVLAQAVRSHLLAPRGVDAWVSCSPAHADRAELSAAVLDALPGARARTVLDAVIRLAPLEVCLVLDDVHEIPAGSPGAELLGELVRSLPATGHLVLSGRMVPELPLARREAAGGVLRIGTDELSFTDVEVRALGRRLGREAAIAESLRGWPALVRLAFAAGPGAPWRYAREEILARVPDGWRLALAALAALGTATAAEVTEVTEEPVDLDELASTIPLVGVLDDGRYRAHELWTEALSRTLRAEQARELHRRAAAVLSARGDLARAGDLARDSRDWALLADLSVELVATTLSALPSAIARRWLDAVPPADADTPAFLLLRAAVLYAADFADGRIDTLLDRAWQAMREAGTAGPGPSAVLAQAAIAAHSRADLARLVELGERVDQLADPSAPVVRCLRHGVAAILAEVRGDPETALTEIVRAPVLEVPRALALATVRFHYHCLDICGLGAAAAELADHTAGDTADENVRLAGPLARWFDGDPTDLARLREAAARPGSDLGTARDAFVTAAFLAVVATCLGEDPTPCGDPSDHDNPRDAVLACAASAAAAVVGGDEAAARRAYAAHLARWPVDEPFNERHLRRFLALGYVLSERLRRRWERAELGPSHRRALAAARALVSARAGQPDAALAPAHALCHLPLPWSVELAARLAGADEAAGVELGRSLADTVGPAVHRWLRCHGQSSDRPLATGAARLLAALPAPPTSGTAIEVLGPMRVSRGGRPVDAPQLRRTRVRQLLAALVLRPVLSRDQAVELLWPDLDPVDAARNLRVTLTHLRRLLEPDRSARDASVHLRTDGERIRLVRSRWLRVDLWIFDELGGRVDRARAAGDVDLAAELLAGAVALWRGEPVPDLRCMPDPEVAIEIDRVRVRHVRNLLELGELRLVAGDPAEAARLAVRALALEPYEARGHRLALAAAIKARDPARIEAVRTTVLTALGQLGAAPDPATELLLRQAPPPRPVRRGRHPDRVSS</sequence>
<dbReference type="GO" id="GO:0006355">
    <property type="term" value="P:regulation of DNA-templated transcription"/>
    <property type="evidence" value="ECO:0007669"/>
    <property type="project" value="InterPro"/>
</dbReference>
<evidence type="ECO:0000259" key="4">
    <source>
        <dbReference type="SMART" id="SM00862"/>
    </source>
</evidence>
<feature type="domain" description="OmpR/PhoB-type" evidence="4">
    <location>
        <begin position="776"/>
        <end position="865"/>
    </location>
</feature>
<dbReference type="PANTHER" id="PTHR35807">
    <property type="entry name" value="TRANSCRIPTIONAL REGULATOR REDD-RELATED"/>
    <property type="match status" value="1"/>
</dbReference>
<dbReference type="Proteomes" id="UP000185596">
    <property type="component" value="Unassembled WGS sequence"/>
</dbReference>
<dbReference type="EMBL" id="MSIE01000034">
    <property type="protein sequence ID" value="OLF15962.1"/>
    <property type="molecule type" value="Genomic_DNA"/>
</dbReference>
<evidence type="ECO:0008006" key="8">
    <source>
        <dbReference type="Google" id="ProtNLM"/>
    </source>
</evidence>
<dbReference type="InterPro" id="IPR051677">
    <property type="entry name" value="AfsR-DnrI-RedD_regulator"/>
</dbReference>
<dbReference type="GO" id="GO:0000160">
    <property type="term" value="P:phosphorelay signal transduction system"/>
    <property type="evidence" value="ECO:0007669"/>
    <property type="project" value="InterPro"/>
</dbReference>
<evidence type="ECO:0000256" key="2">
    <source>
        <dbReference type="ARBA" id="ARBA00023125"/>
    </source>
</evidence>
<dbReference type="Gene3D" id="1.25.40.10">
    <property type="entry name" value="Tetratricopeptide repeat domain"/>
    <property type="match status" value="1"/>
</dbReference>
<accession>A0A1Q8CNL9</accession>
<dbReference type="InterPro" id="IPR001867">
    <property type="entry name" value="OmpR/PhoB-type_DNA-bd"/>
</dbReference>
<dbReference type="InterPro" id="IPR005158">
    <property type="entry name" value="BTAD"/>
</dbReference>
<dbReference type="InterPro" id="IPR011990">
    <property type="entry name" value="TPR-like_helical_dom_sf"/>
</dbReference>
<keyword evidence="2" id="KW-0238">DNA-binding</keyword>
<dbReference type="Gene3D" id="1.10.10.10">
    <property type="entry name" value="Winged helix-like DNA-binding domain superfamily/Winged helix DNA-binding domain"/>
    <property type="match status" value="1"/>
</dbReference>
<dbReference type="InterPro" id="IPR016032">
    <property type="entry name" value="Sig_transdc_resp-reg_C-effctor"/>
</dbReference>
<feature type="domain" description="Bacterial transcriptional activator" evidence="5">
    <location>
        <begin position="865"/>
        <end position="1011"/>
    </location>
</feature>
<dbReference type="SUPFAM" id="SSF48452">
    <property type="entry name" value="TPR-like"/>
    <property type="match status" value="1"/>
</dbReference>
<dbReference type="SUPFAM" id="SSF46894">
    <property type="entry name" value="C-terminal effector domain of the bipartite response regulators"/>
    <property type="match status" value="1"/>
</dbReference>
<proteinExistence type="inferred from homology"/>
<gene>
    <name evidence="6" type="ORF">BU204_18825</name>
</gene>
<dbReference type="RefSeq" id="WP_075127014.1">
    <property type="nucleotide sequence ID" value="NZ_MSIE01000034.1"/>
</dbReference>
<dbReference type="STRING" id="1912961.BU204_18825"/>
<name>A0A1Q8CNL9_9PSEU</name>
<protein>
    <recommendedName>
        <fullName evidence="8">Bacterial transcriptional activator domain-containing protein</fullName>
    </recommendedName>
</protein>
<comment type="similarity">
    <text evidence="1">Belongs to the AfsR/DnrI/RedD regulatory family.</text>
</comment>
<feature type="region of interest" description="Disordered" evidence="3">
    <location>
        <begin position="1003"/>
        <end position="1027"/>
    </location>
</feature>
<organism evidence="6 7">
    <name type="scientific">Actinophytocola xanthii</name>
    <dbReference type="NCBI Taxonomy" id="1912961"/>
    <lineage>
        <taxon>Bacteria</taxon>
        <taxon>Bacillati</taxon>
        <taxon>Actinomycetota</taxon>
        <taxon>Actinomycetes</taxon>
        <taxon>Pseudonocardiales</taxon>
        <taxon>Pseudonocardiaceae</taxon>
    </lineage>
</organism>
<evidence type="ECO:0000259" key="5">
    <source>
        <dbReference type="SMART" id="SM01043"/>
    </source>
</evidence>
<dbReference type="AlphaFoldDB" id="A0A1Q8CNL9"/>